<evidence type="ECO:0000256" key="2">
    <source>
        <dbReference type="ARBA" id="ARBA00022737"/>
    </source>
</evidence>
<proteinExistence type="inferred from homology"/>
<dbReference type="EC" id="2.3.1.189" evidence="4"/>
<keyword evidence="1 4" id="KW-0808">Transferase</keyword>
<comment type="function">
    <text evidence="4">Catalyzes the transfer of acetyl from acetyl-CoA to desacetylmycothiol (Cys-GlcN-Ins) to form mycothiol.</text>
</comment>
<dbReference type="SUPFAM" id="SSF55729">
    <property type="entry name" value="Acyl-CoA N-acyltransferases (Nat)"/>
    <property type="match status" value="1"/>
</dbReference>
<evidence type="ECO:0000313" key="6">
    <source>
        <dbReference type="EMBL" id="GID55476.1"/>
    </source>
</evidence>
<comment type="similarity">
    <text evidence="4">Belongs to the acetyltransferase family. MshD subfamily.</text>
</comment>
<dbReference type="InterPro" id="IPR017813">
    <property type="entry name" value="Mycothiol_AcTrfase"/>
</dbReference>
<feature type="binding site" evidence="4">
    <location>
        <position position="39"/>
    </location>
    <ligand>
        <name>1D-myo-inositol 2-(L-cysteinylamino)-2-deoxy-alpha-D-glucopyranoside</name>
        <dbReference type="ChEBI" id="CHEBI:58887"/>
    </ligand>
</feature>
<keyword evidence="3 4" id="KW-0012">Acyltransferase</keyword>
<reference evidence="6 7" key="1">
    <citation type="submission" date="2021-01" db="EMBL/GenBank/DDBJ databases">
        <title>Whole genome shotgun sequence of Actinoplanes couchii NBRC 106145.</title>
        <authorList>
            <person name="Komaki H."/>
            <person name="Tamura T."/>
        </authorList>
    </citation>
    <scope>NUCLEOTIDE SEQUENCE [LARGE SCALE GENOMIC DNA]</scope>
    <source>
        <strain evidence="6 7">NBRC 106145</strain>
    </source>
</reference>
<feature type="binding site" evidence="4">
    <location>
        <begin position="273"/>
        <end position="278"/>
    </location>
    <ligand>
        <name>acetyl-CoA</name>
        <dbReference type="ChEBI" id="CHEBI:57288"/>
        <label>2</label>
    </ligand>
</feature>
<evidence type="ECO:0000313" key="7">
    <source>
        <dbReference type="Proteomes" id="UP000612282"/>
    </source>
</evidence>
<dbReference type="InterPro" id="IPR016181">
    <property type="entry name" value="Acyl_CoA_acyltransferase"/>
</dbReference>
<evidence type="ECO:0000256" key="1">
    <source>
        <dbReference type="ARBA" id="ARBA00022679"/>
    </source>
</evidence>
<comment type="catalytic activity">
    <reaction evidence="4">
        <text>1D-myo-inositol 2-(L-cysteinylamino)-2-deoxy-alpha-D-glucopyranoside + acetyl-CoA = mycothiol + CoA + H(+)</text>
        <dbReference type="Rhea" id="RHEA:26172"/>
        <dbReference type="ChEBI" id="CHEBI:15378"/>
        <dbReference type="ChEBI" id="CHEBI:16768"/>
        <dbReference type="ChEBI" id="CHEBI:57287"/>
        <dbReference type="ChEBI" id="CHEBI:57288"/>
        <dbReference type="ChEBI" id="CHEBI:58887"/>
        <dbReference type="EC" id="2.3.1.189"/>
    </reaction>
</comment>
<gene>
    <name evidence="4 6" type="primary">mshD</name>
    <name evidence="6" type="ORF">Aco03nite_038800</name>
</gene>
<dbReference type="Pfam" id="PF00583">
    <property type="entry name" value="Acetyltransf_1"/>
    <property type="match status" value="1"/>
</dbReference>
<dbReference type="InterPro" id="IPR050276">
    <property type="entry name" value="MshD_Acetyltransferase"/>
</dbReference>
<feature type="binding site" evidence="4">
    <location>
        <begin position="234"/>
        <end position="236"/>
    </location>
    <ligand>
        <name>acetyl-CoA</name>
        <dbReference type="ChEBI" id="CHEBI:57288"/>
        <label>2</label>
    </ligand>
</feature>
<dbReference type="PROSITE" id="PS51186">
    <property type="entry name" value="GNAT"/>
    <property type="match status" value="1"/>
</dbReference>
<evidence type="ECO:0000259" key="5">
    <source>
        <dbReference type="PROSITE" id="PS51186"/>
    </source>
</evidence>
<dbReference type="Gene3D" id="3.40.630.30">
    <property type="match status" value="1"/>
</dbReference>
<comment type="caution">
    <text evidence="4">Lacks conserved residue(s) required for the propagation of feature annotation.</text>
</comment>
<organism evidence="6 7">
    <name type="scientific">Actinoplanes couchii</name>
    <dbReference type="NCBI Taxonomy" id="403638"/>
    <lineage>
        <taxon>Bacteria</taxon>
        <taxon>Bacillati</taxon>
        <taxon>Actinomycetota</taxon>
        <taxon>Actinomycetes</taxon>
        <taxon>Micromonosporales</taxon>
        <taxon>Micromonosporaceae</taxon>
        <taxon>Actinoplanes</taxon>
    </lineage>
</organism>
<evidence type="ECO:0000256" key="3">
    <source>
        <dbReference type="ARBA" id="ARBA00023315"/>
    </source>
</evidence>
<feature type="domain" description="N-acetyltransferase" evidence="5">
    <location>
        <begin position="150"/>
        <end position="296"/>
    </location>
</feature>
<dbReference type="Proteomes" id="UP000612282">
    <property type="component" value="Unassembled WGS sequence"/>
</dbReference>
<feature type="binding site" evidence="4">
    <location>
        <position position="177"/>
    </location>
    <ligand>
        <name>1D-myo-inositol 2-(L-cysteinylamino)-2-deoxy-alpha-D-glucopyranoside</name>
        <dbReference type="ChEBI" id="CHEBI:58887"/>
    </ligand>
</feature>
<sequence length="296" mass="32061">MTSRQPVRVSDRLSSSESDDVLALAAAAGRIDGVHPLSEDVELRVRGDVPSSGTHLLSYASPAGDRLAGYAFLEDGSGELIVHPDFRRAGVGTELLTAAGPGPMRFWAHGDDPGAAVFAGRNGFERARVLWQMRRSLLEPLPDIPLPDGVTVRSFRPGSDEQAWLDVNARAFAHHPEQGRWVLDDLLGREAEPWFDPAGFLLAVDVADTLVGFHWTKVHQASGDEPAIGEIYVLGVDPSGHRRGLGAALSVAGLRHLAGAGLTIVTLYVDESNEAAVKLYRRLGFEIFKTDVNYRR</sequence>
<dbReference type="PANTHER" id="PTHR43617:SF31">
    <property type="entry name" value="MYCOTHIOL ACETYLTRANSFERASE"/>
    <property type="match status" value="1"/>
</dbReference>
<protein>
    <recommendedName>
        <fullName evidence="4">Mycothiol acetyltransferase</fullName>
        <shortName evidence="4">MSH acetyltransferase</shortName>
        <ecNumber evidence="4">2.3.1.189</ecNumber>
    </recommendedName>
    <alternativeName>
        <fullName evidence="4">Mycothiol synthase</fullName>
    </alternativeName>
</protein>
<feature type="binding site" evidence="4">
    <location>
        <position position="268"/>
    </location>
    <ligand>
        <name>1D-myo-inositol 2-(L-cysteinylamino)-2-deoxy-alpha-D-glucopyranoside</name>
        <dbReference type="ChEBI" id="CHEBI:58887"/>
    </ligand>
</feature>
<dbReference type="PIRSF" id="PIRSF021524">
    <property type="entry name" value="MSH_acetyltransferase"/>
    <property type="match status" value="1"/>
</dbReference>
<accession>A0ABQ3XAH0</accession>
<dbReference type="HAMAP" id="MF_01698">
    <property type="entry name" value="MshD"/>
    <property type="match status" value="1"/>
</dbReference>
<keyword evidence="2 4" id="KW-0677">Repeat</keyword>
<feature type="binding site" evidence="4">
    <location>
        <position position="217"/>
    </location>
    <ligand>
        <name>1D-myo-inositol 2-(L-cysteinylamino)-2-deoxy-alpha-D-glucopyranoside</name>
        <dbReference type="ChEBI" id="CHEBI:58887"/>
    </ligand>
</feature>
<comment type="subunit">
    <text evidence="4">Monomer.</text>
</comment>
<feature type="binding site" evidence="4">
    <location>
        <position position="230"/>
    </location>
    <ligand>
        <name>1D-myo-inositol 2-(L-cysteinylamino)-2-deoxy-alpha-D-glucopyranoside</name>
        <dbReference type="ChEBI" id="CHEBI:58887"/>
    </ligand>
</feature>
<evidence type="ECO:0000256" key="4">
    <source>
        <dbReference type="HAMAP-Rule" id="MF_01698"/>
    </source>
</evidence>
<dbReference type="CDD" id="cd04301">
    <property type="entry name" value="NAT_SF"/>
    <property type="match status" value="2"/>
</dbReference>
<dbReference type="RefSeq" id="WP_203796774.1">
    <property type="nucleotide sequence ID" value="NZ_BAAAQE010000026.1"/>
</dbReference>
<feature type="binding site" evidence="4">
    <location>
        <begin position="80"/>
        <end position="82"/>
    </location>
    <ligand>
        <name>acetyl-CoA</name>
        <dbReference type="ChEBI" id="CHEBI:57288"/>
        <label>1</label>
    </ligand>
</feature>
<comment type="caution">
    <text evidence="6">The sequence shown here is derived from an EMBL/GenBank/DDBJ whole genome shotgun (WGS) entry which is preliminary data.</text>
</comment>
<dbReference type="EMBL" id="BOMG01000051">
    <property type="protein sequence ID" value="GID55476.1"/>
    <property type="molecule type" value="Genomic_DNA"/>
</dbReference>
<name>A0ABQ3XAH0_9ACTN</name>
<dbReference type="NCBIfam" id="TIGR03448">
    <property type="entry name" value="mycothiol_MshD"/>
    <property type="match status" value="1"/>
</dbReference>
<keyword evidence="7" id="KW-1185">Reference proteome</keyword>
<dbReference type="PANTHER" id="PTHR43617">
    <property type="entry name" value="L-AMINO ACID N-ACETYLTRANSFERASE"/>
    <property type="match status" value="1"/>
</dbReference>
<dbReference type="InterPro" id="IPR000182">
    <property type="entry name" value="GNAT_dom"/>
</dbReference>